<dbReference type="PATRIC" id="fig|1123069.3.peg.960"/>
<name>S9S7M2_9RHOB</name>
<gene>
    <name evidence="2" type="ORF">ruthe_00989</name>
</gene>
<sequence>MRRLILASVATLAGPLSAQDSGAPLSAIDWLSHSVEPAAISPPLPGSPLPPEAPVATDAAVPDISVMPLDASAGAVRGVLPPEVTGLPVDLWTASEEDVLVGLIASLPAEPLPALQDLTVTLMLAEAAPPAGAQPQGPLFLARVDRLLAMGEVEAAQSLLESADLRDRDVFRRWFDATLLTGTEGDACEMLRTHPSLAPTLEARVFCLARNGDWDTAALTLGTARALGDVSLEDDALLSRFLDPDLAEMEEEIGPPARPTPLDYRLLEAVGMLMPTDGLPLAYANLDLRPVVAWRAQIEAAERLARRGALSENVLLAVYTARAPAASGGVWDRAAAIQKLDRALAQGDAEAVATLLPDLWPLMDAAGLAVPFARLFGEALAGLDLTGEAGEIARMAGLLSPGASRVARMRPATDDRGAVWDAVAAGDPGAVAPPDGPSAAVLEGLATSPPEEMAALLAAGRTGEALLRAILAFEDGLDGDLRSLSGALATLRAAGQEAVARQAALEYLILFAPR</sequence>
<protein>
    <submittedName>
        <fullName evidence="2">Uncharacterized protein</fullName>
    </submittedName>
</protein>
<comment type="caution">
    <text evidence="2">The sequence shown here is derived from an EMBL/GenBank/DDBJ whole genome shotgun (WGS) entry which is preliminary data.</text>
</comment>
<dbReference type="AlphaFoldDB" id="S9S7M2"/>
<dbReference type="OrthoDB" id="7929427at2"/>
<keyword evidence="3" id="KW-1185">Reference proteome</keyword>
<proteinExistence type="predicted"/>
<organism evidence="2 3">
    <name type="scientific">Rubellimicrobium thermophilum DSM 16684</name>
    <dbReference type="NCBI Taxonomy" id="1123069"/>
    <lineage>
        <taxon>Bacteria</taxon>
        <taxon>Pseudomonadati</taxon>
        <taxon>Pseudomonadota</taxon>
        <taxon>Alphaproteobacteria</taxon>
        <taxon>Rhodobacterales</taxon>
        <taxon>Roseobacteraceae</taxon>
        <taxon>Rubellimicrobium</taxon>
    </lineage>
</organism>
<keyword evidence="1" id="KW-0732">Signal</keyword>
<dbReference type="EMBL" id="AOLV01000010">
    <property type="protein sequence ID" value="EPX86180.1"/>
    <property type="molecule type" value="Genomic_DNA"/>
</dbReference>
<accession>S9S7M2</accession>
<evidence type="ECO:0000313" key="3">
    <source>
        <dbReference type="Proteomes" id="UP000015346"/>
    </source>
</evidence>
<dbReference type="Proteomes" id="UP000015346">
    <property type="component" value="Unassembled WGS sequence"/>
</dbReference>
<evidence type="ECO:0000313" key="2">
    <source>
        <dbReference type="EMBL" id="EPX86180.1"/>
    </source>
</evidence>
<reference evidence="2 3" key="1">
    <citation type="journal article" date="2013" name="Stand. Genomic Sci.">
        <title>Genome sequence of the reddish-pigmented Rubellimicrobium thermophilum type strain (DSM 16684(T)), a member of the Roseobacter clade.</title>
        <authorList>
            <person name="Fiebig A."/>
            <person name="Riedel T."/>
            <person name="Gronow S."/>
            <person name="Petersen J."/>
            <person name="Klenk H.P."/>
            <person name="Goker M."/>
        </authorList>
    </citation>
    <scope>NUCLEOTIDE SEQUENCE [LARGE SCALE GENOMIC DNA]</scope>
    <source>
        <strain evidence="2 3">DSM 16684</strain>
    </source>
</reference>
<feature type="chain" id="PRO_5004556361" evidence="1">
    <location>
        <begin position="19"/>
        <end position="514"/>
    </location>
</feature>
<feature type="signal peptide" evidence="1">
    <location>
        <begin position="1"/>
        <end position="18"/>
    </location>
</feature>
<dbReference type="HOGENOM" id="CLU_516526_0_0_5"/>
<evidence type="ECO:0000256" key="1">
    <source>
        <dbReference type="SAM" id="SignalP"/>
    </source>
</evidence>
<dbReference type="STRING" id="1123069.ruthe_00989"/>
<dbReference type="RefSeq" id="WP_021097088.1">
    <property type="nucleotide sequence ID" value="NZ_KE557320.1"/>
</dbReference>